<name>A0A8X6Y8B0_9ARAC</name>
<sequence>MNPDELCQFSEHFKEQWLYRIKLSVDQAEGFDNMCEGYETLYCLVNTVYSKLLALDLTNDGSRCKEAKADLRQIHLLVTKIYKLMKSMRFMRNITRTNLEFVSSHVIFENVTLSQLHEAIAIIEKFESAVWLLGETISRAETTISEYQKEMEEIIKTFPKIGLNE</sequence>
<dbReference type="Proteomes" id="UP000886998">
    <property type="component" value="Unassembled WGS sequence"/>
</dbReference>
<gene>
    <name evidence="1" type="primary">NCL1_20477</name>
    <name evidence="1" type="ORF">TNIN_237861</name>
</gene>
<evidence type="ECO:0000313" key="2">
    <source>
        <dbReference type="Proteomes" id="UP000886998"/>
    </source>
</evidence>
<dbReference type="AlphaFoldDB" id="A0A8X6Y8B0"/>
<accession>A0A8X6Y8B0</accession>
<proteinExistence type="predicted"/>
<protein>
    <submittedName>
        <fullName evidence="1">Uncharacterized protein</fullName>
    </submittedName>
</protein>
<dbReference type="EMBL" id="BMAV01016047">
    <property type="protein sequence ID" value="GFY66436.1"/>
    <property type="molecule type" value="Genomic_DNA"/>
</dbReference>
<evidence type="ECO:0000313" key="1">
    <source>
        <dbReference type="EMBL" id="GFY66436.1"/>
    </source>
</evidence>
<comment type="caution">
    <text evidence="1">The sequence shown here is derived from an EMBL/GenBank/DDBJ whole genome shotgun (WGS) entry which is preliminary data.</text>
</comment>
<keyword evidence="2" id="KW-1185">Reference proteome</keyword>
<reference evidence="1" key="1">
    <citation type="submission" date="2020-08" db="EMBL/GenBank/DDBJ databases">
        <title>Multicomponent nature underlies the extraordinary mechanical properties of spider dragline silk.</title>
        <authorList>
            <person name="Kono N."/>
            <person name="Nakamura H."/>
            <person name="Mori M."/>
            <person name="Yoshida Y."/>
            <person name="Ohtoshi R."/>
            <person name="Malay A.D."/>
            <person name="Moran D.A.P."/>
            <person name="Tomita M."/>
            <person name="Numata K."/>
            <person name="Arakawa K."/>
        </authorList>
    </citation>
    <scope>NUCLEOTIDE SEQUENCE</scope>
</reference>
<organism evidence="1 2">
    <name type="scientific">Trichonephila inaurata madagascariensis</name>
    <dbReference type="NCBI Taxonomy" id="2747483"/>
    <lineage>
        <taxon>Eukaryota</taxon>
        <taxon>Metazoa</taxon>
        <taxon>Ecdysozoa</taxon>
        <taxon>Arthropoda</taxon>
        <taxon>Chelicerata</taxon>
        <taxon>Arachnida</taxon>
        <taxon>Araneae</taxon>
        <taxon>Araneomorphae</taxon>
        <taxon>Entelegynae</taxon>
        <taxon>Araneoidea</taxon>
        <taxon>Nephilidae</taxon>
        <taxon>Trichonephila</taxon>
        <taxon>Trichonephila inaurata</taxon>
    </lineage>
</organism>